<evidence type="ECO:0000313" key="3">
    <source>
        <dbReference type="EMBL" id="WPB00186.1"/>
    </source>
</evidence>
<name>A0A2G5I1M0_CERBT</name>
<reference evidence="3 5" key="2">
    <citation type="submission" date="2023-09" db="EMBL/GenBank/DDBJ databases">
        <title>Complete-Gapless Cercospora beticola genome.</title>
        <authorList>
            <person name="Wyatt N.A."/>
            <person name="Spanner R.E."/>
            <person name="Bolton M.D."/>
        </authorList>
    </citation>
    <scope>NUCLEOTIDE SEQUENCE [LARGE SCALE GENOMIC DNA]</scope>
    <source>
        <strain evidence="3">Cb09-40</strain>
    </source>
</reference>
<reference evidence="2 4" key="1">
    <citation type="submission" date="2015-10" db="EMBL/GenBank/DDBJ databases">
        <title>The cercosporin biosynthetic gene cluster was horizontally transferred to several fungal lineages and shown to be expanded in Cercospora beticola based on microsynteny with recipient genomes.</title>
        <authorList>
            <person name="De Jonge R."/>
            <person name="Ebert M.K."/>
            <person name="Suttle J.C."/>
            <person name="Jurick Ii W.M."/>
            <person name="Secor G.A."/>
            <person name="Thomma B.P."/>
            <person name="Van De Peer Y."/>
            <person name="Bolton M.D."/>
        </authorList>
    </citation>
    <scope>NUCLEOTIDE SEQUENCE [LARGE SCALE GENOMIC DNA]</scope>
    <source>
        <strain evidence="2 4">09-40</strain>
    </source>
</reference>
<keyword evidence="5" id="KW-1185">Reference proteome</keyword>
<evidence type="ECO:0000313" key="2">
    <source>
        <dbReference type="EMBL" id="PIA98679.1"/>
    </source>
</evidence>
<sequence length="322" mass="36275">MASKEVSLPPGPERQRVLNVLAQRRYRQRKRERLQSLEKRLRASGTDATREQQQLQAPEVPPLPGSCMASEPSDRLYDRHQGAETTILYAQCMDQAPYERLCTTFEEPAGVQIGVETFQYCDDAVQSLTSISDAQLSAELQHLESSQFTFPSDRVIDIPTLKTMEASLRIASMLGIMDEVLDLTANRVFDLSRIPVNPGDIPENLRPTQAQLLIPHCPVLDVLPFPSLRTKLVCLFSQPDELRPPIARGPMAIMRLMHDLDDESEGIRIALDGNGLGYDARSWEVGQTIFKDWWWALDSEIVSNSNRLRELRGAPKLQLPVS</sequence>
<feature type="region of interest" description="Disordered" evidence="1">
    <location>
        <begin position="1"/>
        <end position="74"/>
    </location>
</feature>
<dbReference type="Pfam" id="PF11905">
    <property type="entry name" value="DUF3425"/>
    <property type="match status" value="1"/>
</dbReference>
<dbReference type="Proteomes" id="UP000230605">
    <property type="component" value="Chromosome 3"/>
</dbReference>
<dbReference type="PANTHER" id="PTHR38116">
    <property type="entry name" value="CHROMOSOME 7, WHOLE GENOME SHOTGUN SEQUENCE"/>
    <property type="match status" value="1"/>
</dbReference>
<dbReference type="EMBL" id="LKMD01000101">
    <property type="protein sequence ID" value="PIA98679.1"/>
    <property type="molecule type" value="Genomic_DNA"/>
</dbReference>
<dbReference type="InterPro" id="IPR021833">
    <property type="entry name" value="DUF3425"/>
</dbReference>
<proteinExistence type="predicted"/>
<evidence type="ECO:0000313" key="5">
    <source>
        <dbReference type="Proteomes" id="UP001302367"/>
    </source>
</evidence>
<dbReference type="OrthoDB" id="3637170at2759"/>
<dbReference type="PANTHER" id="PTHR38116:SF9">
    <property type="entry name" value="BZIP DOMAIN-CONTAINING PROTEIN"/>
    <property type="match status" value="1"/>
</dbReference>
<accession>A0A2G5I1M0</accession>
<evidence type="ECO:0000256" key="1">
    <source>
        <dbReference type="SAM" id="MobiDB-lite"/>
    </source>
</evidence>
<dbReference type="EMBL" id="CP134186">
    <property type="protein sequence ID" value="WPB00186.1"/>
    <property type="molecule type" value="Genomic_DNA"/>
</dbReference>
<evidence type="ECO:0000313" key="4">
    <source>
        <dbReference type="Proteomes" id="UP000230605"/>
    </source>
</evidence>
<gene>
    <name evidence="2" type="ORF">CB0940_03019</name>
    <name evidence="3" type="ORF">RHO25_004805</name>
</gene>
<organism evidence="2 4">
    <name type="scientific">Cercospora beticola</name>
    <name type="common">Sugarbeet leaf spot fungus</name>
    <dbReference type="NCBI Taxonomy" id="122368"/>
    <lineage>
        <taxon>Eukaryota</taxon>
        <taxon>Fungi</taxon>
        <taxon>Dikarya</taxon>
        <taxon>Ascomycota</taxon>
        <taxon>Pezizomycotina</taxon>
        <taxon>Dothideomycetes</taxon>
        <taxon>Dothideomycetidae</taxon>
        <taxon>Mycosphaerellales</taxon>
        <taxon>Mycosphaerellaceae</taxon>
        <taxon>Cercospora</taxon>
    </lineage>
</organism>
<dbReference type="AlphaFoldDB" id="A0A2G5I1M0"/>
<evidence type="ECO:0008006" key="6">
    <source>
        <dbReference type="Google" id="ProtNLM"/>
    </source>
</evidence>
<protein>
    <recommendedName>
        <fullName evidence="6">BZIP domain-containing protein</fullName>
    </recommendedName>
</protein>
<dbReference type="Proteomes" id="UP001302367">
    <property type="component" value="Chromosome 3"/>
</dbReference>